<evidence type="ECO:0000313" key="2">
    <source>
        <dbReference type="Proteomes" id="UP001310387"/>
    </source>
</evidence>
<comment type="caution">
    <text evidence="1">The sequence shown here is derived from an EMBL/GenBank/DDBJ whole genome shotgun (WGS) entry which is preliminary data.</text>
</comment>
<dbReference type="SUPFAM" id="SSF54909">
    <property type="entry name" value="Dimeric alpha+beta barrel"/>
    <property type="match status" value="1"/>
</dbReference>
<dbReference type="EMBL" id="JBAGLP010000080">
    <property type="protein sequence ID" value="MEG3613551.1"/>
    <property type="molecule type" value="Genomic_DNA"/>
</dbReference>
<sequence>GTTAPAALGRDCGPVPEVGRVDTVTGEADARVQIVAGSMSDVERSVESCRVTARVAKPRTAIVMSRVTDRPARRDGAVPRRVERLCASGITS</sequence>
<accession>A0ABU7Z2D0</accession>
<dbReference type="Gene3D" id="3.30.70.920">
    <property type="match status" value="1"/>
</dbReference>
<organism evidence="1 2">
    <name type="scientific">Isoptericola haloaureus</name>
    <dbReference type="NCBI Taxonomy" id="1542902"/>
    <lineage>
        <taxon>Bacteria</taxon>
        <taxon>Bacillati</taxon>
        <taxon>Actinomycetota</taxon>
        <taxon>Actinomycetes</taxon>
        <taxon>Micrococcales</taxon>
        <taxon>Promicromonosporaceae</taxon>
        <taxon>Isoptericola</taxon>
    </lineage>
</organism>
<reference evidence="1" key="1">
    <citation type="journal article" date="2024" name="Antonie Van Leeuwenhoek">
        <title>Isoptericola haloaureus sp. nov., a dimorphic actinobacterium isolated from mangrove sediments of southeast India, implicating biosaline agricultural significance through nitrogen fixation and salt tolerance genes.</title>
        <authorList>
            <person name="Prathaban M."/>
            <person name="Prathiviraj R."/>
            <person name="Ravichandran M."/>
            <person name="Natarajan S.D."/>
            <person name="Sobanaa M."/>
            <person name="Hari Krishna Kumar S."/>
            <person name="Chandrasekar V."/>
            <person name="Selvin J."/>
        </authorList>
    </citation>
    <scope>NUCLEOTIDE SEQUENCE</scope>
    <source>
        <strain evidence="1">MP1014</strain>
    </source>
</reference>
<keyword evidence="2" id="KW-1185">Reference proteome</keyword>
<evidence type="ECO:0000313" key="1">
    <source>
        <dbReference type="EMBL" id="MEG3613551.1"/>
    </source>
</evidence>
<proteinExistence type="predicted"/>
<gene>
    <name evidence="1" type="ORF">V5O49_00255</name>
</gene>
<dbReference type="Proteomes" id="UP001310387">
    <property type="component" value="Unassembled WGS sequence"/>
</dbReference>
<name>A0ABU7Z2D0_9MICO</name>
<dbReference type="InterPro" id="IPR011008">
    <property type="entry name" value="Dimeric_a/b-barrel"/>
</dbReference>
<feature type="non-terminal residue" evidence="1">
    <location>
        <position position="1"/>
    </location>
</feature>
<reference evidence="1" key="2">
    <citation type="submission" date="2024-02" db="EMBL/GenBank/DDBJ databases">
        <authorList>
            <person name="Prathaban M."/>
            <person name="Mythili R."/>
            <person name="Sharmila Devi N."/>
            <person name="Sobanaa M."/>
            <person name="Prathiviraj R."/>
            <person name="Selvin J."/>
        </authorList>
    </citation>
    <scope>NUCLEOTIDE SEQUENCE</scope>
    <source>
        <strain evidence="1">MP1014</strain>
    </source>
</reference>
<protein>
    <submittedName>
        <fullName evidence="1">Uncharacterized protein</fullName>
    </submittedName>
</protein>